<evidence type="ECO:0000256" key="1">
    <source>
        <dbReference type="ARBA" id="ARBA00004651"/>
    </source>
</evidence>
<dbReference type="PANTHER" id="PTHR33908:SF11">
    <property type="entry name" value="MEMBRANE PROTEIN"/>
    <property type="match status" value="1"/>
</dbReference>
<dbReference type="PANTHER" id="PTHR33908">
    <property type="entry name" value="MANNOSYLTRANSFERASE YKCB-RELATED"/>
    <property type="match status" value="1"/>
</dbReference>
<feature type="transmembrane region" description="Helical" evidence="8">
    <location>
        <begin position="146"/>
        <end position="164"/>
    </location>
</feature>
<evidence type="ECO:0000256" key="7">
    <source>
        <dbReference type="ARBA" id="ARBA00023136"/>
    </source>
</evidence>
<keyword evidence="3" id="KW-0328">Glycosyltransferase</keyword>
<feature type="transmembrane region" description="Helical" evidence="8">
    <location>
        <begin position="206"/>
        <end position="226"/>
    </location>
</feature>
<dbReference type="EMBL" id="JBHUKQ010000007">
    <property type="protein sequence ID" value="MFD2480182.1"/>
    <property type="molecule type" value="Genomic_DNA"/>
</dbReference>
<evidence type="ECO:0000256" key="8">
    <source>
        <dbReference type="SAM" id="Phobius"/>
    </source>
</evidence>
<dbReference type="RefSeq" id="WP_344282655.1">
    <property type="nucleotide sequence ID" value="NZ_BAAAHV010000021.1"/>
</dbReference>
<feature type="transmembrane region" description="Helical" evidence="8">
    <location>
        <begin position="171"/>
        <end position="200"/>
    </location>
</feature>
<accession>A0ABW5HTW6</accession>
<keyword evidence="6 8" id="KW-1133">Transmembrane helix</keyword>
<proteinExistence type="predicted"/>
<dbReference type="Pfam" id="PF26371">
    <property type="entry name" value="AftB_C"/>
    <property type="match status" value="1"/>
</dbReference>
<gene>
    <name evidence="10" type="ORF">ACFSUT_07860</name>
</gene>
<name>A0ABW5HTW6_9PSEU</name>
<evidence type="ECO:0000313" key="10">
    <source>
        <dbReference type="EMBL" id="MFD2480182.1"/>
    </source>
</evidence>
<feature type="domain" description="Terminal beta-(1-&gt;2)-arabinofuranosyltransferase C-terminal" evidence="9">
    <location>
        <begin position="428"/>
        <end position="552"/>
    </location>
</feature>
<comment type="caution">
    <text evidence="10">The sequence shown here is derived from an EMBL/GenBank/DDBJ whole genome shotgun (WGS) entry which is preliminary data.</text>
</comment>
<feature type="transmembrane region" description="Helical" evidence="8">
    <location>
        <begin position="335"/>
        <end position="353"/>
    </location>
</feature>
<evidence type="ECO:0000256" key="5">
    <source>
        <dbReference type="ARBA" id="ARBA00022692"/>
    </source>
</evidence>
<evidence type="ECO:0000256" key="3">
    <source>
        <dbReference type="ARBA" id="ARBA00022676"/>
    </source>
</evidence>
<feature type="transmembrane region" description="Helical" evidence="8">
    <location>
        <begin position="284"/>
        <end position="301"/>
    </location>
</feature>
<dbReference type="InterPro" id="IPR050297">
    <property type="entry name" value="LipidA_mod_glycosyltrf_83"/>
</dbReference>
<keyword evidence="7 8" id="KW-0472">Membrane</keyword>
<evidence type="ECO:0000256" key="2">
    <source>
        <dbReference type="ARBA" id="ARBA00022475"/>
    </source>
</evidence>
<keyword evidence="4" id="KW-0808">Transferase</keyword>
<feature type="transmembrane region" description="Helical" evidence="8">
    <location>
        <begin position="21"/>
        <end position="39"/>
    </location>
</feature>
<feature type="transmembrane region" description="Helical" evidence="8">
    <location>
        <begin position="97"/>
        <end position="115"/>
    </location>
</feature>
<feature type="transmembrane region" description="Helical" evidence="8">
    <location>
        <begin position="259"/>
        <end position="278"/>
    </location>
</feature>
<reference evidence="11" key="1">
    <citation type="journal article" date="2019" name="Int. J. Syst. Evol. Microbiol.">
        <title>The Global Catalogue of Microorganisms (GCM) 10K type strain sequencing project: providing services to taxonomists for standard genome sequencing and annotation.</title>
        <authorList>
            <consortium name="The Broad Institute Genomics Platform"/>
            <consortium name="The Broad Institute Genome Sequencing Center for Infectious Disease"/>
            <person name="Wu L."/>
            <person name="Ma J."/>
        </authorList>
    </citation>
    <scope>NUCLEOTIDE SEQUENCE [LARGE SCALE GENOMIC DNA]</scope>
    <source>
        <strain evidence="11">CGMCC 4.7638</strain>
    </source>
</reference>
<keyword evidence="5 8" id="KW-0812">Transmembrane</keyword>
<organism evidence="10 11">
    <name type="scientific">Amycolatopsis albidoflavus</name>
    <dbReference type="NCBI Taxonomy" id="102226"/>
    <lineage>
        <taxon>Bacteria</taxon>
        <taxon>Bacillati</taxon>
        <taxon>Actinomycetota</taxon>
        <taxon>Actinomycetes</taxon>
        <taxon>Pseudonocardiales</taxon>
        <taxon>Pseudonocardiaceae</taxon>
        <taxon>Amycolatopsis</taxon>
    </lineage>
</organism>
<protein>
    <recommendedName>
        <fullName evidence="9">Terminal beta-(1-&gt;2)-arabinofuranosyltransferase C-terminal domain-containing protein</fullName>
    </recommendedName>
</protein>
<evidence type="ECO:0000259" key="9">
    <source>
        <dbReference type="Pfam" id="PF26371"/>
    </source>
</evidence>
<keyword evidence="11" id="KW-1185">Reference proteome</keyword>
<sequence length="561" mass="60900">MTASAGAPPDDPTSWYRRPMTWTWAATGAVLVLYTVLAWQRRWMSDDGLLVLRTVRQILAGNGPVFNVGERVEASTSPLWTWLLAGLGTIPGPPLEWVAVITGLLCAVGGLFFGLDGARRRYAGPVAPAGALIVCALPPFRDFATSGLETGLVLLWLGLSWWLLVRGKTPVATAIVLGLGPLVRPDLALFSVIGFIALVLLRRPRWLAALGWLGAGVAIPLAYQVFRMGYYGLLTPNTALAKEAANSDWPRGFAYLTDLISPYVLWIPLLLLVIAAILTSRSRILLPTSLVGALLLALYVVRVGGDFMHGRMLLPALFVLLLPVMAIPLTQKTIAIAAGVAAWAVVAGGWLRVPYENTHQAVSVTDERGYWSWATGHEHPLLATDYLGQDVTRHAVEAVEETKQPAVVVYSYGDVKKWFRFPTTRPYVTMAADSMGAISNIVSLDVRIHDGYGLASDLAAHSSTIPNGRPGHSKWLVGAWEIAEAGYGDLATDGEIRMFQPVVIDAARQALRCPDVREVLASTREPLTWSRFIDNFTGALHRTEIRFSRDPLTAASCAPAK</sequence>
<evidence type="ECO:0000313" key="11">
    <source>
        <dbReference type="Proteomes" id="UP001597542"/>
    </source>
</evidence>
<evidence type="ECO:0000256" key="6">
    <source>
        <dbReference type="ARBA" id="ARBA00022989"/>
    </source>
</evidence>
<dbReference type="Proteomes" id="UP001597542">
    <property type="component" value="Unassembled WGS sequence"/>
</dbReference>
<keyword evidence="2" id="KW-1003">Cell membrane</keyword>
<evidence type="ECO:0000256" key="4">
    <source>
        <dbReference type="ARBA" id="ARBA00022679"/>
    </source>
</evidence>
<dbReference type="InterPro" id="IPR058983">
    <property type="entry name" value="AftB_C"/>
</dbReference>
<feature type="transmembrane region" description="Helical" evidence="8">
    <location>
        <begin position="313"/>
        <end position="329"/>
    </location>
</feature>
<comment type="subcellular location">
    <subcellularLocation>
        <location evidence="1">Cell membrane</location>
        <topology evidence="1">Multi-pass membrane protein</topology>
    </subcellularLocation>
</comment>